<dbReference type="Proteomes" id="UP000807159">
    <property type="component" value="Chromosome 18"/>
</dbReference>
<dbReference type="AlphaFoldDB" id="A0A8T2WRQ2"/>
<protein>
    <submittedName>
        <fullName evidence="1">Uncharacterized protein</fullName>
    </submittedName>
</protein>
<comment type="caution">
    <text evidence="1">The sequence shown here is derived from an EMBL/GenBank/DDBJ whole genome shotgun (WGS) entry which is preliminary data.</text>
</comment>
<gene>
    <name evidence="1" type="ORF">H0E87_029732</name>
</gene>
<keyword evidence="2" id="KW-1185">Reference proteome</keyword>
<accession>A0A8T2WRQ2</accession>
<organism evidence="1 2">
    <name type="scientific">Populus deltoides</name>
    <name type="common">Eastern poplar</name>
    <name type="synonym">Eastern cottonwood</name>
    <dbReference type="NCBI Taxonomy" id="3696"/>
    <lineage>
        <taxon>Eukaryota</taxon>
        <taxon>Viridiplantae</taxon>
        <taxon>Streptophyta</taxon>
        <taxon>Embryophyta</taxon>
        <taxon>Tracheophyta</taxon>
        <taxon>Spermatophyta</taxon>
        <taxon>Magnoliopsida</taxon>
        <taxon>eudicotyledons</taxon>
        <taxon>Gunneridae</taxon>
        <taxon>Pentapetalae</taxon>
        <taxon>rosids</taxon>
        <taxon>fabids</taxon>
        <taxon>Malpighiales</taxon>
        <taxon>Salicaceae</taxon>
        <taxon>Saliceae</taxon>
        <taxon>Populus</taxon>
    </lineage>
</organism>
<reference evidence="1" key="1">
    <citation type="journal article" date="2021" name="J. Hered.">
        <title>Genome Assembly of Salicaceae Populus deltoides (Eastern Cottonwood) I-69 Based on Nanopore Sequencing and Hi-C Technologies.</title>
        <authorList>
            <person name="Bai S."/>
            <person name="Wu H."/>
            <person name="Zhang J."/>
            <person name="Pan Z."/>
            <person name="Zhao W."/>
            <person name="Li Z."/>
            <person name="Tong C."/>
        </authorList>
    </citation>
    <scope>NUCLEOTIDE SEQUENCE</scope>
    <source>
        <tissue evidence="1">Leaf</tissue>
    </source>
</reference>
<sequence>MRPIYVWVGRSLLWREARTNLARRGSSQCSNRAKSSYRSEEAVLCHRPEMVLKPLSKAAKTGAKSFVPIRVYQAQETRPLRHGGVRKDPIRWIQSGINSPILVIDQ</sequence>
<name>A0A8T2WRQ2_POPDE</name>
<evidence type="ECO:0000313" key="1">
    <source>
        <dbReference type="EMBL" id="KAH8482397.1"/>
    </source>
</evidence>
<feature type="non-terminal residue" evidence="1">
    <location>
        <position position="106"/>
    </location>
</feature>
<dbReference type="EMBL" id="JACEGQ020000018">
    <property type="protein sequence ID" value="KAH8482397.1"/>
    <property type="molecule type" value="Genomic_DNA"/>
</dbReference>
<evidence type="ECO:0000313" key="2">
    <source>
        <dbReference type="Proteomes" id="UP000807159"/>
    </source>
</evidence>
<proteinExistence type="predicted"/>